<comment type="caution">
    <text evidence="1">The sequence shown here is derived from an EMBL/GenBank/DDBJ whole genome shotgun (WGS) entry which is preliminary data.</text>
</comment>
<reference evidence="1" key="1">
    <citation type="submission" date="2022-07" db="EMBL/GenBank/DDBJ databases">
        <authorList>
            <person name="Trinca V."/>
            <person name="Uliana J.V.C."/>
            <person name="Torres T.T."/>
            <person name="Ward R.J."/>
            <person name="Monesi N."/>
        </authorList>
    </citation>
    <scope>NUCLEOTIDE SEQUENCE</scope>
    <source>
        <strain evidence="1">HSMRA1968</strain>
        <tissue evidence="1">Whole embryos</tissue>
    </source>
</reference>
<sequence length="100" mass="11322">ILSDACIPCVVQFGTTLHIGDLLLRCNNNVISGRNFLLLSDVIHNEFSYKTDLSAGKYSKNCIKPPKRRINENHLYAEHFTFSYWKPTGLSMVLYTLNAG</sequence>
<dbReference type="Proteomes" id="UP001151699">
    <property type="component" value="Chromosome C"/>
</dbReference>
<proteinExistence type="predicted"/>
<keyword evidence="2" id="KW-1185">Reference proteome</keyword>
<dbReference type="AlphaFoldDB" id="A0A9Q0MQH3"/>
<organism evidence="1 2">
    <name type="scientific">Pseudolycoriella hygida</name>
    <dbReference type="NCBI Taxonomy" id="35572"/>
    <lineage>
        <taxon>Eukaryota</taxon>
        <taxon>Metazoa</taxon>
        <taxon>Ecdysozoa</taxon>
        <taxon>Arthropoda</taxon>
        <taxon>Hexapoda</taxon>
        <taxon>Insecta</taxon>
        <taxon>Pterygota</taxon>
        <taxon>Neoptera</taxon>
        <taxon>Endopterygota</taxon>
        <taxon>Diptera</taxon>
        <taxon>Nematocera</taxon>
        <taxon>Sciaroidea</taxon>
        <taxon>Sciaridae</taxon>
        <taxon>Pseudolycoriella</taxon>
    </lineage>
</organism>
<name>A0A9Q0MQH3_9DIPT</name>
<protein>
    <submittedName>
        <fullName evidence="1">Uncharacterized protein</fullName>
    </submittedName>
</protein>
<gene>
    <name evidence="1" type="ORF">Bhyg_13626</name>
</gene>
<dbReference type="EMBL" id="WJQU01000004">
    <property type="protein sequence ID" value="KAJ6635044.1"/>
    <property type="molecule type" value="Genomic_DNA"/>
</dbReference>
<evidence type="ECO:0000313" key="1">
    <source>
        <dbReference type="EMBL" id="KAJ6635044.1"/>
    </source>
</evidence>
<accession>A0A9Q0MQH3</accession>
<evidence type="ECO:0000313" key="2">
    <source>
        <dbReference type="Proteomes" id="UP001151699"/>
    </source>
</evidence>
<feature type="non-terminal residue" evidence="1">
    <location>
        <position position="1"/>
    </location>
</feature>